<evidence type="ECO:0000259" key="1">
    <source>
        <dbReference type="Pfam" id="PF12708"/>
    </source>
</evidence>
<dbReference type="EMBL" id="CP014687">
    <property type="protein sequence ID" value="AQT05340.1"/>
    <property type="molecule type" value="Genomic_DNA"/>
</dbReference>
<feature type="domain" description="Rhamnogalacturonase A/B/Epimerase-like pectate lyase" evidence="1">
    <location>
        <begin position="2"/>
        <end position="41"/>
    </location>
</feature>
<reference evidence="2 3" key="1">
    <citation type="submission" date="2016-03" db="EMBL/GenBank/DDBJ databases">
        <title>Acetic acid bacteria sequencing.</title>
        <authorList>
            <person name="Brandt J."/>
            <person name="Jakob F."/>
            <person name="Vogel R.F."/>
        </authorList>
    </citation>
    <scope>NUCLEOTIDE SEQUENCE [LARGE SCALE GENOMIC DNA]</scope>
    <source>
        <strain evidence="2 3">TMW2.1084</strain>
    </source>
</reference>
<dbReference type="InterPro" id="IPR012334">
    <property type="entry name" value="Pectin_lyas_fold"/>
</dbReference>
<dbReference type="RefSeq" id="WP_208864083.1">
    <property type="nucleotide sequence ID" value="NZ_CP014687.1"/>
</dbReference>
<evidence type="ECO:0000313" key="2">
    <source>
        <dbReference type="EMBL" id="AQT05340.1"/>
    </source>
</evidence>
<sequence>MNAKDFGLALDGKTDDTAALQAAKNAAASGAVIQLPAGKLALKSAPTGSTPNLWQANGTLQADGGPLLSLGTDVLESTLEGGKYFVRGQTAADMPQCCARIWILRILAARPDLS</sequence>
<protein>
    <recommendedName>
        <fullName evidence="1">Rhamnogalacturonase A/B/Epimerase-like pectate lyase domain-containing protein</fullName>
    </recommendedName>
</protein>
<dbReference type="AlphaFoldDB" id="A0A1U9LGC5"/>
<dbReference type="Pfam" id="PF12708">
    <property type="entry name" value="Pect-lyase_RHGA_epim"/>
    <property type="match status" value="1"/>
</dbReference>
<proteinExistence type="predicted"/>
<dbReference type="Gene3D" id="2.160.20.10">
    <property type="entry name" value="Single-stranded right-handed beta-helix, Pectin lyase-like"/>
    <property type="match status" value="1"/>
</dbReference>
<gene>
    <name evidence="2" type="ORF">A0U91_11250</name>
</gene>
<dbReference type="InterPro" id="IPR011050">
    <property type="entry name" value="Pectin_lyase_fold/virulence"/>
</dbReference>
<accession>A0A1U9LGC5</accession>
<dbReference type="KEGG" id="aper:A0U91_11250"/>
<dbReference type="SUPFAM" id="SSF51126">
    <property type="entry name" value="Pectin lyase-like"/>
    <property type="match status" value="1"/>
</dbReference>
<name>A0A1U9LGC5_9PROT</name>
<dbReference type="InterPro" id="IPR024535">
    <property type="entry name" value="RHGA/B-epi-like_pectate_lyase"/>
</dbReference>
<dbReference type="Proteomes" id="UP000189055">
    <property type="component" value="Chromosome"/>
</dbReference>
<dbReference type="STRING" id="1076596.A0U91_11250"/>
<organism evidence="2 3">
    <name type="scientific">Acetobacter persici</name>
    <dbReference type="NCBI Taxonomy" id="1076596"/>
    <lineage>
        <taxon>Bacteria</taxon>
        <taxon>Pseudomonadati</taxon>
        <taxon>Pseudomonadota</taxon>
        <taxon>Alphaproteobacteria</taxon>
        <taxon>Acetobacterales</taxon>
        <taxon>Acetobacteraceae</taxon>
        <taxon>Acetobacter</taxon>
    </lineage>
</organism>
<evidence type="ECO:0000313" key="3">
    <source>
        <dbReference type="Proteomes" id="UP000189055"/>
    </source>
</evidence>